<name>A0A9P1IK99_9PELO</name>
<dbReference type="OrthoDB" id="5863308at2759"/>
<dbReference type="GO" id="GO:0003725">
    <property type="term" value="F:double-stranded RNA binding"/>
    <property type="evidence" value="ECO:0007669"/>
    <property type="project" value="TreeGrafter"/>
</dbReference>
<organism evidence="1 2">
    <name type="scientific">Caenorhabditis angaria</name>
    <dbReference type="NCBI Taxonomy" id="860376"/>
    <lineage>
        <taxon>Eukaryota</taxon>
        <taxon>Metazoa</taxon>
        <taxon>Ecdysozoa</taxon>
        <taxon>Nematoda</taxon>
        <taxon>Chromadorea</taxon>
        <taxon>Rhabditida</taxon>
        <taxon>Rhabditina</taxon>
        <taxon>Rhabditomorpha</taxon>
        <taxon>Rhabditoidea</taxon>
        <taxon>Rhabditidae</taxon>
        <taxon>Peloderinae</taxon>
        <taxon>Caenorhabditis</taxon>
    </lineage>
</organism>
<gene>
    <name evidence="1" type="ORF">CAMP_LOCUS8812</name>
</gene>
<dbReference type="Gene3D" id="3.30.160.20">
    <property type="match status" value="1"/>
</dbReference>
<evidence type="ECO:0000313" key="1">
    <source>
        <dbReference type="EMBL" id="CAI5446175.1"/>
    </source>
</evidence>
<dbReference type="Proteomes" id="UP001152747">
    <property type="component" value="Unassembled WGS sequence"/>
</dbReference>
<reference evidence="1" key="1">
    <citation type="submission" date="2022-11" db="EMBL/GenBank/DDBJ databases">
        <authorList>
            <person name="Kikuchi T."/>
        </authorList>
    </citation>
    <scope>NUCLEOTIDE SEQUENCE</scope>
    <source>
        <strain evidence="1">PS1010</strain>
    </source>
</reference>
<dbReference type="EMBL" id="CANHGI010000003">
    <property type="protein sequence ID" value="CAI5446175.1"/>
    <property type="molecule type" value="Genomic_DNA"/>
</dbReference>
<evidence type="ECO:0000313" key="2">
    <source>
        <dbReference type="Proteomes" id="UP001152747"/>
    </source>
</evidence>
<dbReference type="PANTHER" id="PTHR10910:SF62">
    <property type="entry name" value="AT07585P-RELATED"/>
    <property type="match status" value="1"/>
</dbReference>
<dbReference type="GO" id="GO:0006396">
    <property type="term" value="P:RNA processing"/>
    <property type="evidence" value="ECO:0007669"/>
    <property type="project" value="TreeGrafter"/>
</dbReference>
<dbReference type="SUPFAM" id="SSF54768">
    <property type="entry name" value="dsRNA-binding domain-like"/>
    <property type="match status" value="1"/>
</dbReference>
<proteinExistence type="predicted"/>
<dbReference type="AlphaFoldDB" id="A0A9P1IK99"/>
<dbReference type="GO" id="GO:0006382">
    <property type="term" value="P:adenosine to inosine editing"/>
    <property type="evidence" value="ECO:0007669"/>
    <property type="project" value="TreeGrafter"/>
</dbReference>
<protein>
    <submittedName>
        <fullName evidence="1">Uncharacterized protein</fullName>
    </submittedName>
</protein>
<comment type="caution">
    <text evidence="1">The sequence shown here is derived from an EMBL/GenBank/DDBJ whole genome shotgun (WGS) entry which is preliminary data.</text>
</comment>
<dbReference type="GO" id="GO:0008251">
    <property type="term" value="F:tRNA-specific adenosine deaminase activity"/>
    <property type="evidence" value="ECO:0007669"/>
    <property type="project" value="TreeGrafter"/>
</dbReference>
<sequence>MSESGSVEAVTVKPESIVDQSVFASENVSALVKETVERSGKNPISLFTEMYVQLTAMSPEMQFETRTIEENQIKFLCFTSFDGIYIEGGLFSQKKKAKLSCALKGLSVLLNCLSQPFLADAKFEEETTIFELMREHTYAKFYDLSRENPEIYGMEKVIASVFIKVDEQLRLITLATGNKCLRGESFNNF</sequence>
<dbReference type="GO" id="GO:0005737">
    <property type="term" value="C:cytoplasm"/>
    <property type="evidence" value="ECO:0007669"/>
    <property type="project" value="TreeGrafter"/>
</dbReference>
<dbReference type="GO" id="GO:0005730">
    <property type="term" value="C:nucleolus"/>
    <property type="evidence" value="ECO:0007669"/>
    <property type="project" value="TreeGrafter"/>
</dbReference>
<accession>A0A9P1IK99</accession>
<dbReference type="GO" id="GO:0003726">
    <property type="term" value="F:double-stranded RNA adenosine deaminase activity"/>
    <property type="evidence" value="ECO:0007669"/>
    <property type="project" value="TreeGrafter"/>
</dbReference>
<keyword evidence="2" id="KW-1185">Reference proteome</keyword>
<dbReference type="PANTHER" id="PTHR10910">
    <property type="entry name" value="EUKARYOTE SPECIFIC DSRNA BINDING PROTEIN"/>
    <property type="match status" value="1"/>
</dbReference>